<dbReference type="EMBL" id="UINC01003533">
    <property type="protein sequence ID" value="SVA07166.1"/>
    <property type="molecule type" value="Genomic_DNA"/>
</dbReference>
<name>A0A381ST59_9ZZZZ</name>
<protein>
    <submittedName>
        <fullName evidence="1">Uncharacterized protein</fullName>
    </submittedName>
</protein>
<gene>
    <name evidence="1" type="ORF">METZ01_LOCUS60020</name>
</gene>
<reference evidence="1" key="1">
    <citation type="submission" date="2018-05" db="EMBL/GenBank/DDBJ databases">
        <authorList>
            <person name="Lanie J.A."/>
            <person name="Ng W.-L."/>
            <person name="Kazmierczak K.M."/>
            <person name="Andrzejewski T.M."/>
            <person name="Davidsen T.M."/>
            <person name="Wayne K.J."/>
            <person name="Tettelin H."/>
            <person name="Glass J.I."/>
            <person name="Rusch D."/>
            <person name="Podicherti R."/>
            <person name="Tsui H.-C.T."/>
            <person name="Winkler M.E."/>
        </authorList>
    </citation>
    <scope>NUCLEOTIDE SEQUENCE</scope>
</reference>
<proteinExistence type="predicted"/>
<feature type="non-terminal residue" evidence="1">
    <location>
        <position position="1"/>
    </location>
</feature>
<organism evidence="1">
    <name type="scientific">marine metagenome</name>
    <dbReference type="NCBI Taxonomy" id="408172"/>
    <lineage>
        <taxon>unclassified sequences</taxon>
        <taxon>metagenomes</taxon>
        <taxon>ecological metagenomes</taxon>
    </lineage>
</organism>
<accession>A0A381ST59</accession>
<dbReference type="AlphaFoldDB" id="A0A381ST59"/>
<evidence type="ECO:0000313" key="1">
    <source>
        <dbReference type="EMBL" id="SVA07166.1"/>
    </source>
</evidence>
<sequence>VPSAKLNGKIRPNRARWLQVYQRDEIIICPVKRLSKRRGASIGLPLAMDCVAFERLAAGHGQR</sequence>